<name>A0A8J8C798_9EURY</name>
<protein>
    <submittedName>
        <fullName evidence="1">Trehalose-6-phosphate synthase</fullName>
    </submittedName>
</protein>
<dbReference type="AlphaFoldDB" id="A0A8J8C798"/>
<dbReference type="OrthoDB" id="79955at2157"/>
<dbReference type="Proteomes" id="UP000766550">
    <property type="component" value="Unassembled WGS sequence"/>
</dbReference>
<dbReference type="PANTHER" id="PTHR10788:SF106">
    <property type="entry name" value="BCDNA.GH08860"/>
    <property type="match status" value="1"/>
</dbReference>
<keyword evidence="2" id="KW-1185">Reference proteome</keyword>
<dbReference type="GO" id="GO:0005992">
    <property type="term" value="P:trehalose biosynthetic process"/>
    <property type="evidence" value="ECO:0007669"/>
    <property type="project" value="InterPro"/>
</dbReference>
<reference evidence="1 2" key="1">
    <citation type="submission" date="2021-06" db="EMBL/GenBank/DDBJ databases">
        <title>New haloarchaea isolates fom saline soil.</title>
        <authorList>
            <person name="Duran-Viseras A."/>
            <person name="Sanchez-Porro C.S."/>
            <person name="Ventosa A."/>
        </authorList>
    </citation>
    <scope>NUCLEOTIDE SEQUENCE [LARGE SCALE GENOMIC DNA]</scope>
    <source>
        <strain evidence="1 2">JCM 183640</strain>
    </source>
</reference>
<dbReference type="InterPro" id="IPR001830">
    <property type="entry name" value="Glyco_trans_20"/>
</dbReference>
<dbReference type="EMBL" id="JAHQXF010000001">
    <property type="protein sequence ID" value="MBV0923350.1"/>
    <property type="molecule type" value="Genomic_DNA"/>
</dbReference>
<dbReference type="RefSeq" id="WP_162316487.1">
    <property type="nucleotide sequence ID" value="NZ_JAHQXF010000001.1"/>
</dbReference>
<dbReference type="CDD" id="cd03788">
    <property type="entry name" value="GT20_TPS"/>
    <property type="match status" value="1"/>
</dbReference>
<evidence type="ECO:0000313" key="2">
    <source>
        <dbReference type="Proteomes" id="UP000766550"/>
    </source>
</evidence>
<sequence length="488" mass="54121">MSQSSADALPESLVVVSNRQPYSHEWTADPVEGAITTDDVAVTTATGGVTSALDPLMRSLGGTWVAWASGDADMAVADEGIVAVPPGEESYDLKRVPLSEAEIEGYYHGYANQVLWPLCHEESGRIWAKPTYWEQYRAVNERFAEAVREVTDPEDTVWFQDYHFALAPRRVRAARPDATLHHFWHIPWPAPTVFDHCPRGEAVLDGLLACDVVGFHTEPDADHFCRCVEATVPDATVDLDDGVVRYEGTETRAVANPLGIDVDGVRSRAEASDTDAVRRQMLGDTVPDPSIPVVLGVERLDYSKGIPERIAALDHLWERRPDLRGAFTYVQKASRTREGIADYRRYRQDVVAEMQRINERYGTDDWHPAVYTERRLSAETLAGLYRVADVALVTPHRDGMNLVAHEYPTACVDGDGALVLSELAGAATQLDGALTVNPHDIAEIADALERALELDERDRRDRLGRLQASIEALDSTNWVERQFRAGPD</sequence>
<proteinExistence type="predicted"/>
<organism evidence="1 2">
    <name type="scientific">Haloarcula limicola</name>
    <dbReference type="NCBI Taxonomy" id="1429915"/>
    <lineage>
        <taxon>Archaea</taxon>
        <taxon>Methanobacteriati</taxon>
        <taxon>Methanobacteriota</taxon>
        <taxon>Stenosarchaea group</taxon>
        <taxon>Halobacteria</taxon>
        <taxon>Halobacteriales</taxon>
        <taxon>Haloarculaceae</taxon>
        <taxon>Haloarcula</taxon>
    </lineage>
</organism>
<dbReference type="GO" id="GO:0003825">
    <property type="term" value="F:alpha,alpha-trehalose-phosphate synthase (UDP-forming) activity"/>
    <property type="evidence" value="ECO:0007669"/>
    <property type="project" value="TreeGrafter"/>
</dbReference>
<dbReference type="Gene3D" id="3.40.50.2000">
    <property type="entry name" value="Glycogen Phosphorylase B"/>
    <property type="match status" value="2"/>
</dbReference>
<evidence type="ECO:0000313" key="1">
    <source>
        <dbReference type="EMBL" id="MBV0923350.1"/>
    </source>
</evidence>
<dbReference type="Pfam" id="PF00982">
    <property type="entry name" value="Glyco_transf_20"/>
    <property type="match status" value="1"/>
</dbReference>
<accession>A0A8J8C798</accession>
<gene>
    <name evidence="1" type="ORF">KTS45_03985</name>
</gene>
<dbReference type="SUPFAM" id="SSF53756">
    <property type="entry name" value="UDP-Glycosyltransferase/glycogen phosphorylase"/>
    <property type="match status" value="1"/>
</dbReference>
<comment type="caution">
    <text evidence="1">The sequence shown here is derived from an EMBL/GenBank/DDBJ whole genome shotgun (WGS) entry which is preliminary data.</text>
</comment>
<dbReference type="PANTHER" id="PTHR10788">
    <property type="entry name" value="TREHALOSE-6-PHOSPHATE SYNTHASE"/>
    <property type="match status" value="1"/>
</dbReference>